<accession>A0A8B7D5L7</accession>
<evidence type="ECO:0000256" key="2">
    <source>
        <dbReference type="ARBA" id="ARBA00022614"/>
    </source>
</evidence>
<dbReference type="RefSeq" id="XP_008813730.2">
    <property type="nucleotide sequence ID" value="XM_008815508.4"/>
</dbReference>
<dbReference type="PANTHER" id="PTHR48007">
    <property type="entry name" value="LEUCINE-RICH REPEAT RECEPTOR-LIKE PROTEIN KINASE PXC1"/>
    <property type="match status" value="1"/>
</dbReference>
<keyword evidence="5" id="KW-0472">Membrane</keyword>
<keyword evidence="6" id="KW-0732">Signal</keyword>
<dbReference type="PANTHER" id="PTHR48007:SF87">
    <property type="entry name" value="PROTEIN KINASE DOMAIN-CONTAINING PROTEIN"/>
    <property type="match status" value="1"/>
</dbReference>
<dbReference type="InterPro" id="IPR017441">
    <property type="entry name" value="Protein_kinase_ATP_BS"/>
</dbReference>
<dbReference type="GeneID" id="103724293"/>
<feature type="binding site" evidence="4">
    <location>
        <position position="340"/>
    </location>
    <ligand>
        <name>ATP</name>
        <dbReference type="ChEBI" id="CHEBI:30616"/>
    </ligand>
</feature>
<dbReference type="GO" id="GO:0004672">
    <property type="term" value="F:protein kinase activity"/>
    <property type="evidence" value="ECO:0007669"/>
    <property type="project" value="InterPro"/>
</dbReference>
<keyword evidence="4" id="KW-0067">ATP-binding</keyword>
<feature type="chain" id="PRO_5034530922" evidence="6">
    <location>
        <begin position="24"/>
        <end position="569"/>
    </location>
</feature>
<comment type="subcellular location">
    <subcellularLocation>
        <location evidence="1">Cell membrane</location>
        <topology evidence="1">Single-pass membrane protein</topology>
    </subcellularLocation>
</comment>
<evidence type="ECO:0000259" key="7">
    <source>
        <dbReference type="PROSITE" id="PS50011"/>
    </source>
</evidence>
<dbReference type="SUPFAM" id="SSF56112">
    <property type="entry name" value="Protein kinase-like (PK-like)"/>
    <property type="match status" value="1"/>
</dbReference>
<sequence>MALLHYHLLSFFFLTIASELGLALHSQDLLSLFSFKASVDPLNTSLYTWEGSNPCSGLWVGVKCYQGRVASIYLDDASLVGSATPLFGLSQLQVLSLRWNALSGSLPHLTNLTNPRLRHLFLSHNQLDGTLNISLPSLLSLQIEHNDFSGGLEGLQLPSVEDFNASANRLAGEISGGLSKFPSSAFNGNPALCGSPLPSCSKISHLSDAANTSPSPAPTVVSTCSSRSLSKLGLTALLSVSIGDMVVIAMALAIVAGMYTWFKRRFSMPRNAAAGARGLELHHGFAEEKEETDSRLVIFEGGEDMRMDSLLKASAEVLGKGISGSTYKAVLEDGIMVAVKRLSGVQFPSHSKAFNQRMHLIGRLRHSHVVSLRAYCNAHEEKLLVYDYMPNGSLHSLLQSNRGRNLDWRSRKQILMGVAHGLNFIHTFPARPPLVHASIKPSNILIDEHGNAGISECSIMCFATNFQCQSLPPHASTLFPQGMNAAAASTWHGYRAPELSVGKGKATQESDVYSFGMVLLEVVTGKEIDDGECGGQMMGMVKIGMMCTAECPDERPKMSEVLRMMGEFL</sequence>
<keyword evidence="4" id="KW-0547">Nucleotide-binding</keyword>
<evidence type="ECO:0000256" key="6">
    <source>
        <dbReference type="SAM" id="SignalP"/>
    </source>
</evidence>
<evidence type="ECO:0000256" key="4">
    <source>
        <dbReference type="PROSITE-ProRule" id="PRU10141"/>
    </source>
</evidence>
<dbReference type="Gene3D" id="3.80.10.10">
    <property type="entry name" value="Ribonuclease Inhibitor"/>
    <property type="match status" value="2"/>
</dbReference>
<dbReference type="Proteomes" id="UP000228380">
    <property type="component" value="Unplaced"/>
</dbReference>
<evidence type="ECO:0000256" key="5">
    <source>
        <dbReference type="SAM" id="Phobius"/>
    </source>
</evidence>
<keyword evidence="3" id="KW-0677">Repeat</keyword>
<dbReference type="InterPro" id="IPR046959">
    <property type="entry name" value="PRK1-6/SRF4-like"/>
</dbReference>
<dbReference type="InterPro" id="IPR032675">
    <property type="entry name" value="LRR_dom_sf"/>
</dbReference>
<organism evidence="8 9">
    <name type="scientific">Phoenix dactylifera</name>
    <name type="common">Date palm</name>
    <dbReference type="NCBI Taxonomy" id="42345"/>
    <lineage>
        <taxon>Eukaryota</taxon>
        <taxon>Viridiplantae</taxon>
        <taxon>Streptophyta</taxon>
        <taxon>Embryophyta</taxon>
        <taxon>Tracheophyta</taxon>
        <taxon>Spermatophyta</taxon>
        <taxon>Magnoliopsida</taxon>
        <taxon>Liliopsida</taxon>
        <taxon>Arecaceae</taxon>
        <taxon>Coryphoideae</taxon>
        <taxon>Phoeniceae</taxon>
        <taxon>Phoenix</taxon>
    </lineage>
</organism>
<evidence type="ECO:0000256" key="3">
    <source>
        <dbReference type="ARBA" id="ARBA00022737"/>
    </source>
</evidence>
<feature type="signal peptide" evidence="6">
    <location>
        <begin position="1"/>
        <end position="23"/>
    </location>
</feature>
<feature type="domain" description="Protein kinase" evidence="7">
    <location>
        <begin position="312"/>
        <end position="569"/>
    </location>
</feature>
<dbReference type="PROSITE" id="PS00107">
    <property type="entry name" value="PROTEIN_KINASE_ATP"/>
    <property type="match status" value="1"/>
</dbReference>
<evidence type="ECO:0000256" key="1">
    <source>
        <dbReference type="ARBA" id="ARBA00004162"/>
    </source>
</evidence>
<name>A0A8B7D5L7_PHODC</name>
<protein>
    <submittedName>
        <fullName evidence="9">Probable leucine-rich repeat receptor-like protein kinase At1g68400</fullName>
    </submittedName>
</protein>
<dbReference type="OrthoDB" id="5966500at2759"/>
<dbReference type="KEGG" id="pda:103724293"/>
<evidence type="ECO:0000313" key="8">
    <source>
        <dbReference type="Proteomes" id="UP000228380"/>
    </source>
</evidence>
<evidence type="ECO:0000313" key="9">
    <source>
        <dbReference type="RefSeq" id="XP_008813730.2"/>
    </source>
</evidence>
<gene>
    <name evidence="9" type="primary">LOC103724293</name>
</gene>
<dbReference type="AlphaFoldDB" id="A0A8B7D5L7"/>
<reference evidence="9" key="1">
    <citation type="submission" date="2025-08" db="UniProtKB">
        <authorList>
            <consortium name="RefSeq"/>
        </authorList>
    </citation>
    <scope>IDENTIFICATION</scope>
    <source>
        <tissue evidence="9">Young leaves</tissue>
    </source>
</reference>
<dbReference type="InterPro" id="IPR000719">
    <property type="entry name" value="Prot_kinase_dom"/>
</dbReference>
<dbReference type="InterPro" id="IPR011009">
    <property type="entry name" value="Kinase-like_dom_sf"/>
</dbReference>
<proteinExistence type="predicted"/>
<dbReference type="Gene3D" id="1.10.510.10">
    <property type="entry name" value="Transferase(Phosphotransferase) domain 1"/>
    <property type="match status" value="1"/>
</dbReference>
<feature type="transmembrane region" description="Helical" evidence="5">
    <location>
        <begin position="232"/>
        <end position="262"/>
    </location>
</feature>
<dbReference type="Pfam" id="PF00069">
    <property type="entry name" value="Pkinase"/>
    <property type="match status" value="1"/>
</dbReference>
<dbReference type="SUPFAM" id="SSF52058">
    <property type="entry name" value="L domain-like"/>
    <property type="match status" value="1"/>
</dbReference>
<keyword evidence="5" id="KW-0812">Transmembrane</keyword>
<dbReference type="Gene3D" id="3.30.200.20">
    <property type="entry name" value="Phosphorylase Kinase, domain 1"/>
    <property type="match status" value="1"/>
</dbReference>
<dbReference type="InterPro" id="IPR013210">
    <property type="entry name" value="LRR_N_plant-typ"/>
</dbReference>
<dbReference type="GO" id="GO:0005524">
    <property type="term" value="F:ATP binding"/>
    <property type="evidence" value="ECO:0007669"/>
    <property type="project" value="UniProtKB-UniRule"/>
</dbReference>
<keyword evidence="5" id="KW-1133">Transmembrane helix</keyword>
<dbReference type="Pfam" id="PF08263">
    <property type="entry name" value="LRRNT_2"/>
    <property type="match status" value="1"/>
</dbReference>
<keyword evidence="2" id="KW-0433">Leucine-rich repeat</keyword>
<keyword evidence="8" id="KW-1185">Reference proteome</keyword>
<dbReference type="PROSITE" id="PS50011">
    <property type="entry name" value="PROTEIN_KINASE_DOM"/>
    <property type="match status" value="1"/>
</dbReference>
<dbReference type="GO" id="GO:0005886">
    <property type="term" value="C:plasma membrane"/>
    <property type="evidence" value="ECO:0007669"/>
    <property type="project" value="UniProtKB-SubCell"/>
</dbReference>